<evidence type="ECO:0000313" key="2">
    <source>
        <dbReference type="Proteomes" id="UP000649617"/>
    </source>
</evidence>
<organism evidence="1 2">
    <name type="scientific">Symbiodinium pilosum</name>
    <name type="common">Dinoflagellate</name>
    <dbReference type="NCBI Taxonomy" id="2952"/>
    <lineage>
        <taxon>Eukaryota</taxon>
        <taxon>Sar</taxon>
        <taxon>Alveolata</taxon>
        <taxon>Dinophyceae</taxon>
        <taxon>Suessiales</taxon>
        <taxon>Symbiodiniaceae</taxon>
        <taxon>Symbiodinium</taxon>
    </lineage>
</organism>
<dbReference type="OrthoDB" id="406954at2759"/>
<dbReference type="Proteomes" id="UP000649617">
    <property type="component" value="Unassembled WGS sequence"/>
</dbReference>
<evidence type="ECO:0000313" key="1">
    <source>
        <dbReference type="EMBL" id="CAE7683365.1"/>
    </source>
</evidence>
<protein>
    <submittedName>
        <fullName evidence="1">Ttll1 protein</fullName>
    </submittedName>
</protein>
<feature type="non-terminal residue" evidence="1">
    <location>
        <position position="1"/>
    </location>
</feature>
<name>A0A812WKF8_SYMPI</name>
<dbReference type="AlphaFoldDB" id="A0A812WKF8"/>
<accession>A0A812WKF8</accession>
<reference evidence="1" key="1">
    <citation type="submission" date="2021-02" db="EMBL/GenBank/DDBJ databases">
        <authorList>
            <person name="Dougan E. K."/>
            <person name="Rhodes N."/>
            <person name="Thang M."/>
            <person name="Chan C."/>
        </authorList>
    </citation>
    <scope>NUCLEOTIDE SEQUENCE</scope>
</reference>
<keyword evidence="2" id="KW-1185">Reference proteome</keyword>
<feature type="non-terminal residue" evidence="1">
    <location>
        <position position="54"/>
    </location>
</feature>
<proteinExistence type="predicted"/>
<sequence>GGPVGADFNYVPLFAGGLSREDALSMLWAGAPPEELDLRGAFPKSTQVVDKVLK</sequence>
<comment type="caution">
    <text evidence="1">The sequence shown here is derived from an EMBL/GenBank/DDBJ whole genome shotgun (WGS) entry which is preliminary data.</text>
</comment>
<gene>
    <name evidence="1" type="primary">Ttll1</name>
    <name evidence="1" type="ORF">SPIL2461_LOCUS19067</name>
</gene>
<dbReference type="EMBL" id="CAJNIZ010044266">
    <property type="protein sequence ID" value="CAE7683365.1"/>
    <property type="molecule type" value="Genomic_DNA"/>
</dbReference>